<feature type="repeat" description="ANK" evidence="3">
    <location>
        <begin position="66"/>
        <end position="98"/>
    </location>
</feature>
<feature type="repeat" description="ANK" evidence="3">
    <location>
        <begin position="100"/>
        <end position="132"/>
    </location>
</feature>
<keyword evidence="5" id="KW-1185">Reference proteome</keyword>
<dbReference type="RefSeq" id="WP_137012636.1">
    <property type="nucleotide sequence ID" value="NZ_SZPX01000003.1"/>
</dbReference>
<dbReference type="Pfam" id="PF12796">
    <property type="entry name" value="Ank_2"/>
    <property type="match status" value="1"/>
</dbReference>
<evidence type="ECO:0000313" key="4">
    <source>
        <dbReference type="EMBL" id="TKI69833.1"/>
    </source>
</evidence>
<evidence type="ECO:0000256" key="1">
    <source>
        <dbReference type="ARBA" id="ARBA00022737"/>
    </source>
</evidence>
<dbReference type="PANTHER" id="PTHR23206:SF7">
    <property type="entry name" value="PROTEIN KINASE DOMAIN-CONTAINING PROTEIN"/>
    <property type="match status" value="1"/>
</dbReference>
<dbReference type="OrthoDB" id="5334130at2"/>
<dbReference type="InterPro" id="IPR036770">
    <property type="entry name" value="Ankyrin_rpt-contain_sf"/>
</dbReference>
<evidence type="ECO:0000256" key="2">
    <source>
        <dbReference type="ARBA" id="ARBA00023043"/>
    </source>
</evidence>
<dbReference type="Proteomes" id="UP000309561">
    <property type="component" value="Unassembled WGS sequence"/>
</dbReference>
<protein>
    <submittedName>
        <fullName evidence="4">Ankyrin repeat domain-containing protein</fullName>
    </submittedName>
</protein>
<dbReference type="PROSITE" id="PS50088">
    <property type="entry name" value="ANK_REPEAT"/>
    <property type="match status" value="2"/>
</dbReference>
<dbReference type="AlphaFoldDB" id="A0A4V6X694"/>
<dbReference type="Pfam" id="PF00023">
    <property type="entry name" value="Ank"/>
    <property type="match status" value="1"/>
</dbReference>
<keyword evidence="1" id="KW-0677">Repeat</keyword>
<reference evidence="4 5" key="1">
    <citation type="submission" date="2019-04" db="EMBL/GenBank/DDBJ databases">
        <title>Sulfurimonas crateris sp. nov. a facultative anaerobic sulfur-oxidizing chemolithautotrophic bacterium isolated from a terrestrial mud vulcano.</title>
        <authorList>
            <person name="Ratnikova N.M."/>
            <person name="Slobodkin A.I."/>
            <person name="Merkel A.Y."/>
            <person name="Novikov A."/>
            <person name="Bonch-Osmolovskaya E.A."/>
            <person name="Slobodkina G.B."/>
        </authorList>
    </citation>
    <scope>NUCLEOTIDE SEQUENCE [LARGE SCALE GENOMIC DNA]</scope>
    <source>
        <strain evidence="4 5">SN118</strain>
    </source>
</reference>
<dbReference type="SMART" id="SM00248">
    <property type="entry name" value="ANK"/>
    <property type="match status" value="3"/>
</dbReference>
<dbReference type="SUPFAM" id="SSF48403">
    <property type="entry name" value="Ankyrin repeat"/>
    <property type="match status" value="1"/>
</dbReference>
<dbReference type="GO" id="GO:0005737">
    <property type="term" value="C:cytoplasm"/>
    <property type="evidence" value="ECO:0007669"/>
    <property type="project" value="TreeGrafter"/>
</dbReference>
<evidence type="ECO:0000313" key="5">
    <source>
        <dbReference type="Proteomes" id="UP000309561"/>
    </source>
</evidence>
<dbReference type="InterPro" id="IPR051631">
    <property type="entry name" value="Ankyrin-KH/SAM_domain"/>
</dbReference>
<dbReference type="PANTHER" id="PTHR23206">
    <property type="entry name" value="MASK PROTEIN"/>
    <property type="match status" value="1"/>
</dbReference>
<evidence type="ECO:0000256" key="3">
    <source>
        <dbReference type="PROSITE-ProRule" id="PRU00023"/>
    </source>
</evidence>
<dbReference type="InterPro" id="IPR002110">
    <property type="entry name" value="Ankyrin_rpt"/>
</dbReference>
<name>A0A4V6X694_9BACT</name>
<dbReference type="PROSITE" id="PS50297">
    <property type="entry name" value="ANK_REP_REGION"/>
    <property type="match status" value="2"/>
</dbReference>
<proteinExistence type="predicted"/>
<organism evidence="4 5">
    <name type="scientific">Sulfurimonas crateris</name>
    <dbReference type="NCBI Taxonomy" id="2574727"/>
    <lineage>
        <taxon>Bacteria</taxon>
        <taxon>Pseudomonadati</taxon>
        <taxon>Campylobacterota</taxon>
        <taxon>Epsilonproteobacteria</taxon>
        <taxon>Campylobacterales</taxon>
        <taxon>Sulfurimonadaceae</taxon>
        <taxon>Sulfurimonas</taxon>
    </lineage>
</organism>
<gene>
    <name evidence="4" type="ORF">FCU45_04255</name>
</gene>
<dbReference type="Gene3D" id="1.25.40.20">
    <property type="entry name" value="Ankyrin repeat-containing domain"/>
    <property type="match status" value="1"/>
</dbReference>
<sequence length="167" mass="18554">MNKWIELLKNNDIIGIKKYLKEGADVNEANDTGESVLASSLRHGCDFELIMLLVDSGADIYDFDEEGVSIFDMAVTYNNIEMVKYLISKGIDVNATTRRSRFTPLMAAACYGRLEIAKLLLESGADKNAVDAKGISVTDFARKTNKKSILLLLDYDESAPKNTNYAR</sequence>
<dbReference type="EMBL" id="SZPX01000003">
    <property type="protein sequence ID" value="TKI69833.1"/>
    <property type="molecule type" value="Genomic_DNA"/>
</dbReference>
<keyword evidence="2 3" id="KW-0040">ANK repeat</keyword>
<accession>A0A4V6X694</accession>
<comment type="caution">
    <text evidence="4">The sequence shown here is derived from an EMBL/GenBank/DDBJ whole genome shotgun (WGS) entry which is preliminary data.</text>
</comment>